<dbReference type="RefSeq" id="WP_191818163.1">
    <property type="nucleotide sequence ID" value="NZ_JACYFT010000001.1"/>
</dbReference>
<dbReference type="AlphaFoldDB" id="A0A927IIK4"/>
<evidence type="ECO:0000313" key="4">
    <source>
        <dbReference type="Proteomes" id="UP000647424"/>
    </source>
</evidence>
<dbReference type="InterPro" id="IPR050879">
    <property type="entry name" value="Acyltransferase_3"/>
</dbReference>
<keyword evidence="3" id="KW-0808">Transferase</keyword>
<dbReference type="Pfam" id="PF01757">
    <property type="entry name" value="Acyl_transf_3"/>
    <property type="match status" value="1"/>
</dbReference>
<dbReference type="GO" id="GO:0000271">
    <property type="term" value="P:polysaccharide biosynthetic process"/>
    <property type="evidence" value="ECO:0007669"/>
    <property type="project" value="TreeGrafter"/>
</dbReference>
<dbReference type="InterPro" id="IPR002656">
    <property type="entry name" value="Acyl_transf_3_dom"/>
</dbReference>
<accession>A0A927IIK4</accession>
<dbReference type="EMBL" id="JACYFT010000001">
    <property type="protein sequence ID" value="MBD8049714.1"/>
    <property type="molecule type" value="Genomic_DNA"/>
</dbReference>
<feature type="transmembrane region" description="Helical" evidence="1">
    <location>
        <begin position="151"/>
        <end position="170"/>
    </location>
</feature>
<keyword evidence="4" id="KW-1185">Reference proteome</keyword>
<feature type="transmembrane region" description="Helical" evidence="1">
    <location>
        <begin position="209"/>
        <end position="230"/>
    </location>
</feature>
<feature type="transmembrane region" description="Helical" evidence="1">
    <location>
        <begin position="75"/>
        <end position="93"/>
    </location>
</feature>
<reference evidence="3" key="1">
    <citation type="submission" date="2020-09" db="EMBL/GenBank/DDBJ databases">
        <title>Genome seq and assembly of Limnohabitants sp.</title>
        <authorList>
            <person name="Chhetri G."/>
        </authorList>
    </citation>
    <scope>NUCLEOTIDE SEQUENCE</scope>
    <source>
        <strain evidence="3">JUR4</strain>
    </source>
</reference>
<organism evidence="3 4">
    <name type="scientific">Limnohabitans radicicola</name>
    <dbReference type="NCBI Taxonomy" id="2771427"/>
    <lineage>
        <taxon>Bacteria</taxon>
        <taxon>Pseudomonadati</taxon>
        <taxon>Pseudomonadota</taxon>
        <taxon>Betaproteobacteria</taxon>
        <taxon>Burkholderiales</taxon>
        <taxon>Comamonadaceae</taxon>
        <taxon>Limnohabitans</taxon>
    </lineage>
</organism>
<feature type="transmembrane region" description="Helical" evidence="1">
    <location>
        <begin position="182"/>
        <end position="202"/>
    </location>
</feature>
<sequence length="362" mass="40853">MLASSQETHVGVEAWRGLAAWMVVYVHYWGFSGHDWPPMRFAHTGVDLFFVLSGFVFAPYLWGKPLSPTAFALRRFFRIYPAYLLALAVYVGLKLQAGHPPLYLWEHLSFFQVQSREMAFYYNPPFWSLPAEVEFYVVLPWLAWSLRQARWAWAGWLLAALGLRVVLGYFGDPSSQDASYIMNFHLPGVGVEFLLGALAWRVAQIQLHLCWRTLLVLVGFAGWCALAVWFGQVGDAGVNNSVLKGQMGALAALCFAPMVAGMLGSPTARPPRDTTIGPPESRAWHVAALWAGRLSYGVYLFHMAALQMVQPWRETLAEHWPLGLQSLAVLLTVLMALLSYWLWEEPWRQFGRRQAASMEAAN</sequence>
<feature type="transmembrane region" description="Helical" evidence="1">
    <location>
        <begin position="283"/>
        <end position="302"/>
    </location>
</feature>
<feature type="domain" description="Acyltransferase 3" evidence="2">
    <location>
        <begin position="11"/>
        <end position="343"/>
    </location>
</feature>
<dbReference type="Proteomes" id="UP000647424">
    <property type="component" value="Unassembled WGS sequence"/>
</dbReference>
<gene>
    <name evidence="3" type="ORF">IC609_04090</name>
</gene>
<dbReference type="GO" id="GO:0016747">
    <property type="term" value="F:acyltransferase activity, transferring groups other than amino-acyl groups"/>
    <property type="evidence" value="ECO:0007669"/>
    <property type="project" value="InterPro"/>
</dbReference>
<feature type="transmembrane region" description="Helical" evidence="1">
    <location>
        <begin position="12"/>
        <end position="29"/>
    </location>
</feature>
<protein>
    <submittedName>
        <fullName evidence="3">Acyltransferase</fullName>
    </submittedName>
</protein>
<dbReference type="PANTHER" id="PTHR23028:SF53">
    <property type="entry name" value="ACYL_TRANSF_3 DOMAIN-CONTAINING PROTEIN"/>
    <property type="match status" value="1"/>
</dbReference>
<evidence type="ECO:0000256" key="1">
    <source>
        <dbReference type="SAM" id="Phobius"/>
    </source>
</evidence>
<comment type="caution">
    <text evidence="3">The sequence shown here is derived from an EMBL/GenBank/DDBJ whole genome shotgun (WGS) entry which is preliminary data.</text>
</comment>
<feature type="transmembrane region" description="Helical" evidence="1">
    <location>
        <begin position="126"/>
        <end position="144"/>
    </location>
</feature>
<keyword evidence="1" id="KW-0812">Transmembrane</keyword>
<dbReference type="GO" id="GO:0016020">
    <property type="term" value="C:membrane"/>
    <property type="evidence" value="ECO:0007669"/>
    <property type="project" value="TreeGrafter"/>
</dbReference>
<keyword evidence="1" id="KW-0472">Membrane</keyword>
<feature type="transmembrane region" description="Helical" evidence="1">
    <location>
        <begin position="322"/>
        <end position="343"/>
    </location>
</feature>
<feature type="transmembrane region" description="Helical" evidence="1">
    <location>
        <begin position="242"/>
        <end position="263"/>
    </location>
</feature>
<feature type="transmembrane region" description="Helical" evidence="1">
    <location>
        <begin position="41"/>
        <end position="63"/>
    </location>
</feature>
<evidence type="ECO:0000259" key="2">
    <source>
        <dbReference type="Pfam" id="PF01757"/>
    </source>
</evidence>
<proteinExistence type="predicted"/>
<evidence type="ECO:0000313" key="3">
    <source>
        <dbReference type="EMBL" id="MBD8049714.1"/>
    </source>
</evidence>
<keyword evidence="1" id="KW-1133">Transmembrane helix</keyword>
<dbReference type="PANTHER" id="PTHR23028">
    <property type="entry name" value="ACETYLTRANSFERASE"/>
    <property type="match status" value="1"/>
</dbReference>
<keyword evidence="3" id="KW-0012">Acyltransferase</keyword>
<name>A0A927IIK4_9BURK</name>